<feature type="compositionally biased region" description="Low complexity" evidence="1">
    <location>
        <begin position="1"/>
        <end position="17"/>
    </location>
</feature>
<proteinExistence type="predicted"/>
<comment type="caution">
    <text evidence="2">The sequence shown here is derived from an EMBL/GenBank/DDBJ whole genome shotgun (WGS) entry which is preliminary data.</text>
</comment>
<dbReference type="EMBL" id="CAGA01000004">
    <property type="protein sequence ID" value="CCE27500.1"/>
    <property type="molecule type" value="Genomic_DNA"/>
</dbReference>
<evidence type="ECO:0000256" key="1">
    <source>
        <dbReference type="SAM" id="MobiDB-lite"/>
    </source>
</evidence>
<feature type="region of interest" description="Disordered" evidence="1">
    <location>
        <begin position="1"/>
        <end position="66"/>
    </location>
</feature>
<keyword evidence="3" id="KW-1185">Reference proteome</keyword>
<feature type="compositionally biased region" description="Basic and acidic residues" evidence="1">
    <location>
        <begin position="49"/>
        <end position="66"/>
    </location>
</feature>
<dbReference type="OrthoDB" id="5237337at2759"/>
<gene>
    <name evidence="2" type="ORF">CPUR_00974</name>
</gene>
<feature type="region of interest" description="Disordered" evidence="1">
    <location>
        <begin position="276"/>
        <end position="297"/>
    </location>
</feature>
<dbReference type="eggNOG" id="ENOG502TDCC">
    <property type="taxonomic scope" value="Eukaryota"/>
</dbReference>
<evidence type="ECO:0000313" key="2">
    <source>
        <dbReference type="EMBL" id="CCE27500.1"/>
    </source>
</evidence>
<feature type="compositionally biased region" description="Basic and acidic residues" evidence="1">
    <location>
        <begin position="102"/>
        <end position="137"/>
    </location>
</feature>
<dbReference type="AlphaFoldDB" id="M1W2C6"/>
<dbReference type="VEuPathDB" id="FungiDB:CPUR_00974"/>
<feature type="compositionally biased region" description="Polar residues" evidence="1">
    <location>
        <begin position="138"/>
        <end position="147"/>
    </location>
</feature>
<sequence length="297" mass="33140">MTRSPSPSRPRSASQAQKYMASRAGSPSRTRLSSSSRSSRSSRSSHGPPEQHDKQQQQQQRKRDLLKDSAGLLLGIGVAAVVAHKVLPKDADAVHDNAQSWGRDRDRDRDRNRDRDRDRDTNGRTYRERRMDGEHAPKNTSGNSSGSLPLVEETQKGPHGGHSSGDIVTGRRGPIRGRDLECSVSALKREDGGLLRGKRGACEPPRRAYPDVELVSVRRITTEAAREPNPKSKPKREERAGERGMPGYRSAEKHHVRQGSRIEALACSRDQICGLEAQQQQKQMQRGERHGRPTTYR</sequence>
<dbReference type="Proteomes" id="UP000016801">
    <property type="component" value="Unassembled WGS sequence"/>
</dbReference>
<feature type="region of interest" description="Disordered" evidence="1">
    <location>
        <begin position="220"/>
        <end position="257"/>
    </location>
</feature>
<protein>
    <submittedName>
        <fullName evidence="2">Uncharacterized protein</fullName>
    </submittedName>
</protein>
<feature type="region of interest" description="Disordered" evidence="1">
    <location>
        <begin position="87"/>
        <end position="176"/>
    </location>
</feature>
<feature type="compositionally biased region" description="Basic and acidic residues" evidence="1">
    <location>
        <begin position="220"/>
        <end position="242"/>
    </location>
</feature>
<organism evidence="2 3">
    <name type="scientific">Claviceps purpurea (strain 20.1)</name>
    <name type="common">Ergot fungus</name>
    <name type="synonym">Sphacelia segetum</name>
    <dbReference type="NCBI Taxonomy" id="1111077"/>
    <lineage>
        <taxon>Eukaryota</taxon>
        <taxon>Fungi</taxon>
        <taxon>Dikarya</taxon>
        <taxon>Ascomycota</taxon>
        <taxon>Pezizomycotina</taxon>
        <taxon>Sordariomycetes</taxon>
        <taxon>Hypocreomycetidae</taxon>
        <taxon>Hypocreales</taxon>
        <taxon>Clavicipitaceae</taxon>
        <taxon>Claviceps</taxon>
    </lineage>
</organism>
<reference evidence="2 3" key="1">
    <citation type="journal article" date="2013" name="PLoS Genet.">
        <title>Plant-symbiotic fungi as chemical engineers: Multi-genome analysis of the Clavicipitaceae reveals dynamics of alkaloid loci.</title>
        <authorList>
            <person name="Schardl C.L."/>
            <person name="Young C.A."/>
            <person name="Hesse U."/>
            <person name="Amyotte S.G."/>
            <person name="Andreeva K."/>
            <person name="Calie P.J."/>
            <person name="Fleetwood D.J."/>
            <person name="Haws D.C."/>
            <person name="Moore N."/>
            <person name="Oeser B."/>
            <person name="Panaccione D.G."/>
            <person name="Schweri K.K."/>
            <person name="Voisey C.R."/>
            <person name="Farman M.L."/>
            <person name="Jaromczyk J.W."/>
            <person name="Roe B.A."/>
            <person name="O'Sullivan D.M."/>
            <person name="Scott B."/>
            <person name="Tudzynski P."/>
            <person name="An Z."/>
            <person name="Arnaoudova E.G."/>
            <person name="Bullock C.T."/>
            <person name="Charlton N.D."/>
            <person name="Chen L."/>
            <person name="Cox M."/>
            <person name="Dinkins R.D."/>
            <person name="Florea S."/>
            <person name="Glenn A.E."/>
            <person name="Gordon A."/>
            <person name="Gueldener U."/>
            <person name="Harris D.R."/>
            <person name="Hollin W."/>
            <person name="Jaromczyk J."/>
            <person name="Johnson R.D."/>
            <person name="Khan A.K."/>
            <person name="Leistner E."/>
            <person name="Leuchtmann A."/>
            <person name="Li C."/>
            <person name="Liu J."/>
            <person name="Liu J."/>
            <person name="Liu M."/>
            <person name="Mace W."/>
            <person name="Machado C."/>
            <person name="Nagabhyru P."/>
            <person name="Pan J."/>
            <person name="Schmid J."/>
            <person name="Sugawara K."/>
            <person name="Steiner U."/>
            <person name="Takach J.E."/>
            <person name="Tanaka E."/>
            <person name="Webb J.S."/>
            <person name="Wilson E.V."/>
            <person name="Wiseman J.L."/>
            <person name="Yoshida R."/>
            <person name="Zeng Z."/>
        </authorList>
    </citation>
    <scope>NUCLEOTIDE SEQUENCE [LARGE SCALE GENOMIC DNA]</scope>
    <source>
        <strain evidence="2 3">20.1</strain>
    </source>
</reference>
<name>M1W2C6_CLAP2</name>
<dbReference type="HOGENOM" id="CLU_936913_0_0_1"/>
<evidence type="ECO:0000313" key="3">
    <source>
        <dbReference type="Proteomes" id="UP000016801"/>
    </source>
</evidence>
<accession>M1W2C6</accession>
<feature type="compositionally biased region" description="Low complexity" evidence="1">
    <location>
        <begin position="26"/>
        <end position="45"/>
    </location>
</feature>
<dbReference type="STRING" id="1111077.M1W2C6"/>